<feature type="transmembrane region" description="Helical" evidence="5">
    <location>
        <begin position="256"/>
        <end position="276"/>
    </location>
</feature>
<accession>A0A804MX33</accession>
<dbReference type="InterPro" id="IPR004265">
    <property type="entry name" value="Dirigent"/>
</dbReference>
<dbReference type="InterPro" id="IPR044859">
    <property type="entry name" value="Allene_oxi_cyc_Dirigent"/>
</dbReference>
<evidence type="ECO:0000256" key="1">
    <source>
        <dbReference type="ARBA" id="ARBA00010746"/>
    </source>
</evidence>
<keyword evidence="5" id="KW-0812">Transmembrane</keyword>
<reference evidence="7" key="1">
    <citation type="submission" date="2015-12" db="EMBL/GenBank/DDBJ databases">
        <title>Update maize B73 reference genome by single molecule sequencing technologies.</title>
        <authorList>
            <consortium name="Maize Genome Sequencing Project"/>
            <person name="Ware D."/>
        </authorList>
    </citation>
    <scope>NUCLEOTIDE SEQUENCE [LARGE SCALE GENOMIC DNA]</scope>
    <source>
        <strain evidence="7">cv. B73</strain>
    </source>
</reference>
<evidence type="ECO:0000256" key="4">
    <source>
        <dbReference type="RuleBase" id="RU363099"/>
    </source>
</evidence>
<evidence type="ECO:0000256" key="2">
    <source>
        <dbReference type="ARBA" id="ARBA00011738"/>
    </source>
</evidence>
<protein>
    <recommendedName>
        <fullName evidence="4">Dirigent protein</fullName>
    </recommendedName>
</protein>
<dbReference type="Gene3D" id="2.40.480.10">
    <property type="entry name" value="Allene oxide cyclase-like"/>
    <property type="match status" value="1"/>
</dbReference>
<evidence type="ECO:0000256" key="3">
    <source>
        <dbReference type="ARBA" id="ARBA00022525"/>
    </source>
</evidence>
<dbReference type="EnsemblPlants" id="Zm00001eb118270_T001">
    <property type="protein sequence ID" value="Zm00001eb118270_P001"/>
    <property type="gene ID" value="Zm00001eb118270"/>
</dbReference>
<dbReference type="InParanoid" id="A0A804MX33"/>
<reference evidence="6" key="2">
    <citation type="submission" date="2019-07" db="EMBL/GenBank/DDBJ databases">
        <authorList>
            <person name="Seetharam A."/>
            <person name="Woodhouse M."/>
            <person name="Cannon E."/>
        </authorList>
    </citation>
    <scope>NUCLEOTIDE SEQUENCE [LARGE SCALE GENOMIC DNA]</scope>
    <source>
        <strain evidence="6">cv. B73</strain>
    </source>
</reference>
<evidence type="ECO:0000256" key="5">
    <source>
        <dbReference type="SAM" id="Phobius"/>
    </source>
</evidence>
<proteinExistence type="evidence at protein level"/>
<organism evidence="6 7">
    <name type="scientific">Zea mays</name>
    <name type="common">Maize</name>
    <dbReference type="NCBI Taxonomy" id="4577"/>
    <lineage>
        <taxon>Eukaryota</taxon>
        <taxon>Viridiplantae</taxon>
        <taxon>Streptophyta</taxon>
        <taxon>Embryophyta</taxon>
        <taxon>Tracheophyta</taxon>
        <taxon>Spermatophyta</taxon>
        <taxon>Magnoliopsida</taxon>
        <taxon>Liliopsida</taxon>
        <taxon>Poales</taxon>
        <taxon>Poaceae</taxon>
        <taxon>PACMAD clade</taxon>
        <taxon>Panicoideae</taxon>
        <taxon>Andropogonodae</taxon>
        <taxon>Andropogoneae</taxon>
        <taxon>Tripsacinae</taxon>
        <taxon>Zea</taxon>
    </lineage>
</organism>
<dbReference type="GO" id="GO:0009699">
    <property type="term" value="P:phenylpropanoid biosynthetic process"/>
    <property type="evidence" value="ECO:0007669"/>
    <property type="project" value="UniProtKB-ARBA"/>
</dbReference>
<comment type="similarity">
    <text evidence="1 4">Belongs to the plant dirigent protein family.</text>
</comment>
<comment type="subcellular location">
    <subcellularLocation>
        <location evidence="4">Secreted</location>
        <location evidence="4">Extracellular space</location>
        <location evidence="4">Apoplast</location>
    </subcellularLocation>
</comment>
<keyword evidence="4" id="KW-0052">Apoplast</keyword>
<keyword evidence="3 4" id="KW-0964">Secreted</keyword>
<dbReference type="Gramene" id="Zm00001eb118270_T001">
    <property type="protein sequence ID" value="Zm00001eb118270_P001"/>
    <property type="gene ID" value="Zm00001eb118270"/>
</dbReference>
<dbReference type="GO" id="GO:0048046">
    <property type="term" value="C:apoplast"/>
    <property type="evidence" value="ECO:0007669"/>
    <property type="project" value="UniProtKB-SubCell"/>
</dbReference>
<evidence type="ECO:0007829" key="8">
    <source>
        <dbReference type="PeptideAtlas" id="A0A804MX33"/>
    </source>
</evidence>
<reference evidence="6" key="3">
    <citation type="submission" date="2021-05" db="UniProtKB">
        <authorList>
            <consortium name="EnsemblPlants"/>
        </authorList>
    </citation>
    <scope>IDENTIFICATION</scope>
    <source>
        <strain evidence="6">cv. B73</strain>
    </source>
</reference>
<comment type="function">
    <text evidence="4">Dirigent proteins impart stereoselectivity on the phenoxy radical-coupling reaction, yielding optically active lignans from two molecules of coniferyl alcohol in the biosynthesis of lignans, flavonolignans, and alkaloids and thus plays a central role in plant secondary metabolism.</text>
</comment>
<keyword evidence="7" id="KW-1185">Reference proteome</keyword>
<keyword evidence="5" id="KW-1133">Transmembrane helix</keyword>
<dbReference type="Proteomes" id="UP000007305">
    <property type="component" value="Chromosome 2"/>
</dbReference>
<evidence type="ECO:0000313" key="6">
    <source>
        <dbReference type="EnsemblPlants" id="Zm00001eb118270_P001"/>
    </source>
</evidence>
<dbReference type="FunCoup" id="A0A804MX33">
    <property type="interactions" value="11"/>
</dbReference>
<dbReference type="AlphaFoldDB" id="A0A804MX33"/>
<sequence length="277" mass="28435">MMLLGPISPNNVPVCGLGHHITPRSNKLSSAYNVCTQPLKHAFALHRIYPTKRQLEMMASSLLFVVVLLAALSSPPPSAVLAADDDGTTHLHFFMHDVVTGSNPTAVQVIKGAGSSVVPGLAFGDTTVIDDALTETSSPTSAAVGRAQGFYMMSSQSGIVLMVCANLLLTAGDHNGSTLAVVGRDDVAADVRELSVVGGTGRFRMATGYVLWKTSSMNGPDATVELDVHVRTATTAATGSGTTGAFSGAAAKRVGAGWVIACAVAVVGAVVGSGVWW</sequence>
<keyword evidence="5" id="KW-0472">Membrane</keyword>
<name>A0A804MX33_MAIZE</name>
<evidence type="ECO:0000313" key="7">
    <source>
        <dbReference type="Proteomes" id="UP000007305"/>
    </source>
</evidence>
<dbReference type="PANTHER" id="PTHR21495">
    <property type="entry name" value="NUCLEOPORIN-RELATED"/>
    <property type="match status" value="1"/>
</dbReference>
<comment type="subunit">
    <text evidence="2 4">Homodimer.</text>
</comment>
<dbReference type="Pfam" id="PF03018">
    <property type="entry name" value="Dirigent"/>
    <property type="match status" value="1"/>
</dbReference>
<keyword evidence="8" id="KW-1267">Proteomics identification</keyword>